<name>A0ABS8MYS5_9FLAO</name>
<sequence length="374" mass="41648">MKKVYLDNASTTAIRPEVIQEMTKVMTEDYGNASSPHSSGRNAKTILELSRKSIAKQLNCSAQEIIFTSGGTEANNWVLRSAVKDLKIERIITTRIEHHAVLHTALVLESEYNITIDYVNINPDGSIDLTHLSNLLSEEKKTLVSLMHVNNETGTVLDLDRVSVICKQYDVLFHSDTVQSVGKTKIDLQSCPLDFIVASAHKFHGPKGIGFAFVRKNSGLQPLLFGGEQEKGLRAGTEAVHQIAGMAKALTLSYENLENEKEYVTELKSYLINQLEIEFPGFRINGNRDDFYTILNVILPFSADKTSMLLFSLDMKGIAVSRGSACQSGSVRPSHVLKEMLSEADLKLPNLRISLSHYNTKEDIDWFIDSLKTI</sequence>
<comment type="caution">
    <text evidence="12">The sequence shown here is derived from an EMBL/GenBank/DDBJ whole genome shotgun (WGS) entry which is preliminary data.</text>
</comment>
<keyword evidence="13" id="KW-1185">Reference proteome</keyword>
<gene>
    <name evidence="12" type="ORF">LNQ49_20245</name>
</gene>
<keyword evidence="5" id="KW-0479">Metal-binding</keyword>
<dbReference type="InterPro" id="IPR015424">
    <property type="entry name" value="PyrdxlP-dep_Trfase"/>
</dbReference>
<evidence type="ECO:0000256" key="10">
    <source>
        <dbReference type="RuleBase" id="RU004504"/>
    </source>
</evidence>
<organism evidence="12 13">
    <name type="scientific">Flavobacterium pisciphilum</name>
    <dbReference type="NCBI Taxonomy" id="2893755"/>
    <lineage>
        <taxon>Bacteria</taxon>
        <taxon>Pseudomonadati</taxon>
        <taxon>Bacteroidota</taxon>
        <taxon>Flavobacteriia</taxon>
        <taxon>Flavobacteriales</taxon>
        <taxon>Flavobacteriaceae</taxon>
        <taxon>Flavobacterium</taxon>
    </lineage>
</organism>
<evidence type="ECO:0000313" key="12">
    <source>
        <dbReference type="EMBL" id="MCC9073919.1"/>
    </source>
</evidence>
<evidence type="ECO:0000256" key="4">
    <source>
        <dbReference type="ARBA" id="ARBA00022679"/>
    </source>
</evidence>
<dbReference type="RefSeq" id="WP_229990824.1">
    <property type="nucleotide sequence ID" value="NZ_JAJJMO010000001.1"/>
</dbReference>
<evidence type="ECO:0000256" key="2">
    <source>
        <dbReference type="ARBA" id="ARBA00006490"/>
    </source>
</evidence>
<dbReference type="Gene3D" id="3.40.640.10">
    <property type="entry name" value="Type I PLP-dependent aspartate aminotransferase-like (Major domain)"/>
    <property type="match status" value="1"/>
</dbReference>
<comment type="similarity">
    <text evidence="2">Belongs to the class-V pyridoxal-phosphate-dependent aminotransferase family. NifS/IscS subfamily.</text>
</comment>
<proteinExistence type="inferred from homology"/>
<reference evidence="12" key="1">
    <citation type="submission" date="2021-11" db="EMBL/GenBank/DDBJ databases">
        <title>Description of novel Flavobacterium species.</title>
        <authorList>
            <person name="Saticioglu I.B."/>
            <person name="Ay H."/>
            <person name="Altun S."/>
            <person name="Duman M."/>
        </authorList>
    </citation>
    <scope>NUCLEOTIDE SEQUENCE</scope>
    <source>
        <strain evidence="12">F-65</strain>
    </source>
</reference>
<dbReference type="PIRSF" id="PIRSF005572">
    <property type="entry name" value="NifS"/>
    <property type="match status" value="1"/>
</dbReference>
<feature type="domain" description="Aminotransferase class V" evidence="11">
    <location>
        <begin position="4"/>
        <end position="366"/>
    </location>
</feature>
<evidence type="ECO:0000256" key="6">
    <source>
        <dbReference type="ARBA" id="ARBA00022898"/>
    </source>
</evidence>
<comment type="catalytic activity">
    <reaction evidence="9">
        <text>(sulfur carrier)-H + L-cysteine = (sulfur carrier)-SH + L-alanine</text>
        <dbReference type="Rhea" id="RHEA:43892"/>
        <dbReference type="Rhea" id="RHEA-COMP:14737"/>
        <dbReference type="Rhea" id="RHEA-COMP:14739"/>
        <dbReference type="ChEBI" id="CHEBI:29917"/>
        <dbReference type="ChEBI" id="CHEBI:35235"/>
        <dbReference type="ChEBI" id="CHEBI:57972"/>
        <dbReference type="ChEBI" id="CHEBI:64428"/>
        <dbReference type="EC" id="2.8.1.7"/>
    </reaction>
</comment>
<evidence type="ECO:0000256" key="3">
    <source>
        <dbReference type="ARBA" id="ARBA00012239"/>
    </source>
</evidence>
<dbReference type="InterPro" id="IPR015421">
    <property type="entry name" value="PyrdxlP-dep_Trfase_major"/>
</dbReference>
<dbReference type="Gene3D" id="3.90.1150.10">
    <property type="entry name" value="Aspartate Aminotransferase, domain 1"/>
    <property type="match status" value="1"/>
</dbReference>
<evidence type="ECO:0000259" key="11">
    <source>
        <dbReference type="Pfam" id="PF00266"/>
    </source>
</evidence>
<dbReference type="SUPFAM" id="SSF53383">
    <property type="entry name" value="PLP-dependent transferases"/>
    <property type="match status" value="1"/>
</dbReference>
<evidence type="ECO:0000256" key="1">
    <source>
        <dbReference type="ARBA" id="ARBA00001933"/>
    </source>
</evidence>
<dbReference type="Proteomes" id="UP001430919">
    <property type="component" value="Unassembled WGS sequence"/>
</dbReference>
<evidence type="ECO:0000313" key="13">
    <source>
        <dbReference type="Proteomes" id="UP001430919"/>
    </source>
</evidence>
<evidence type="ECO:0000256" key="8">
    <source>
        <dbReference type="ARBA" id="ARBA00023014"/>
    </source>
</evidence>
<dbReference type="InterPro" id="IPR016454">
    <property type="entry name" value="Cysteine_dSase"/>
</dbReference>
<dbReference type="InterPro" id="IPR015422">
    <property type="entry name" value="PyrdxlP-dep_Trfase_small"/>
</dbReference>
<dbReference type="EMBL" id="JAJJMO010000001">
    <property type="protein sequence ID" value="MCC9073919.1"/>
    <property type="molecule type" value="Genomic_DNA"/>
</dbReference>
<dbReference type="InterPro" id="IPR000192">
    <property type="entry name" value="Aminotrans_V_dom"/>
</dbReference>
<keyword evidence="7" id="KW-0408">Iron</keyword>
<accession>A0ABS8MYS5</accession>
<evidence type="ECO:0000256" key="7">
    <source>
        <dbReference type="ARBA" id="ARBA00023004"/>
    </source>
</evidence>
<dbReference type="Pfam" id="PF00266">
    <property type="entry name" value="Aminotran_5"/>
    <property type="match status" value="1"/>
</dbReference>
<dbReference type="InterPro" id="IPR020578">
    <property type="entry name" value="Aminotrans_V_PyrdxlP_BS"/>
</dbReference>
<dbReference type="EC" id="2.8.1.7" evidence="3"/>
<protein>
    <recommendedName>
        <fullName evidence="3">cysteine desulfurase</fullName>
        <ecNumber evidence="3">2.8.1.7</ecNumber>
    </recommendedName>
</protein>
<comment type="cofactor">
    <cofactor evidence="1 10">
        <name>pyridoxal 5'-phosphate</name>
        <dbReference type="ChEBI" id="CHEBI:597326"/>
    </cofactor>
</comment>
<keyword evidence="8" id="KW-0411">Iron-sulfur</keyword>
<evidence type="ECO:0000256" key="5">
    <source>
        <dbReference type="ARBA" id="ARBA00022723"/>
    </source>
</evidence>
<dbReference type="Gene3D" id="1.10.260.50">
    <property type="match status" value="1"/>
</dbReference>
<keyword evidence="4" id="KW-0808">Transferase</keyword>
<dbReference type="PROSITE" id="PS00595">
    <property type="entry name" value="AA_TRANSFER_CLASS_5"/>
    <property type="match status" value="1"/>
</dbReference>
<dbReference type="PANTHER" id="PTHR11601:SF34">
    <property type="entry name" value="CYSTEINE DESULFURASE"/>
    <property type="match status" value="1"/>
</dbReference>
<keyword evidence="6" id="KW-0663">Pyridoxal phosphate</keyword>
<dbReference type="PANTHER" id="PTHR11601">
    <property type="entry name" value="CYSTEINE DESULFURYLASE FAMILY MEMBER"/>
    <property type="match status" value="1"/>
</dbReference>
<evidence type="ECO:0000256" key="9">
    <source>
        <dbReference type="ARBA" id="ARBA00050776"/>
    </source>
</evidence>